<dbReference type="InterPro" id="IPR028098">
    <property type="entry name" value="Glyco_trans_4-like_N"/>
</dbReference>
<dbReference type="AlphaFoldDB" id="A0A1F5T9N4"/>
<sequence>MITITHIIGRLCYGGAEKLLLDICRKIDKERFSVEVLVLQDDNQLANQFEEAEIKVTYFHKRGKFDFNLVKRVAQHLTRTKPDIVHTHLFAADFYGERAARLAGVKRLISTKHDILSEGFWRDYFGRRARRAFDRVIAISKATKEFLIEREGLFYKKVDVIYNGIDMQRFFDASVNILPRDGIVIGSVGRLSKEKGHKHLIRACRFLKNQDWRLILVGDGPMKRELMGLTEYLGLENQVKFVGAVDDVRPYLKEMDVFVLPSVSEGLSLVILEAAAAGKIVVATNVGGVPEIIHDKEDGLLFRPKNIEQLVAHLNWIDDHRDAAVKMAKRLQASVMEKFDINKTIEQYESLYERIV</sequence>
<reference evidence="3 4" key="1">
    <citation type="journal article" date="2016" name="Nat. Commun.">
        <title>Thousands of microbial genomes shed light on interconnected biogeochemical processes in an aquifer system.</title>
        <authorList>
            <person name="Anantharaman K."/>
            <person name="Brown C.T."/>
            <person name="Hug L.A."/>
            <person name="Sharon I."/>
            <person name="Castelle C.J."/>
            <person name="Probst A.J."/>
            <person name="Thomas B.C."/>
            <person name="Singh A."/>
            <person name="Wilkins M.J."/>
            <person name="Karaoz U."/>
            <person name="Brodie E.L."/>
            <person name="Williams K.H."/>
            <person name="Hubbard S.S."/>
            <person name="Banfield J.F."/>
        </authorList>
    </citation>
    <scope>NUCLEOTIDE SEQUENCE [LARGE SCALE GENOMIC DNA]</scope>
</reference>
<dbReference type="Pfam" id="PF00534">
    <property type="entry name" value="Glycos_transf_1"/>
    <property type="match status" value="1"/>
</dbReference>
<proteinExistence type="predicted"/>
<organism evidence="3 4">
    <name type="scientific">Candidatus Falkowbacteria bacterium RIFOXYC2_FULL_48_21</name>
    <dbReference type="NCBI Taxonomy" id="1798005"/>
    <lineage>
        <taxon>Bacteria</taxon>
        <taxon>Candidatus Falkowiibacteriota</taxon>
    </lineage>
</organism>
<dbReference type="PANTHER" id="PTHR45947:SF14">
    <property type="entry name" value="SLL1723 PROTEIN"/>
    <property type="match status" value="1"/>
</dbReference>
<evidence type="ECO:0008006" key="5">
    <source>
        <dbReference type="Google" id="ProtNLM"/>
    </source>
</evidence>
<feature type="domain" description="Glycosyltransferase subfamily 4-like N-terminal" evidence="2">
    <location>
        <begin position="13"/>
        <end position="169"/>
    </location>
</feature>
<dbReference type="EMBL" id="MFGM01000046">
    <property type="protein sequence ID" value="OGF35645.1"/>
    <property type="molecule type" value="Genomic_DNA"/>
</dbReference>
<dbReference type="GO" id="GO:0016757">
    <property type="term" value="F:glycosyltransferase activity"/>
    <property type="evidence" value="ECO:0007669"/>
    <property type="project" value="InterPro"/>
</dbReference>
<dbReference type="Pfam" id="PF13439">
    <property type="entry name" value="Glyco_transf_4"/>
    <property type="match status" value="1"/>
</dbReference>
<feature type="domain" description="Glycosyl transferase family 1" evidence="1">
    <location>
        <begin position="177"/>
        <end position="329"/>
    </location>
</feature>
<evidence type="ECO:0000259" key="2">
    <source>
        <dbReference type="Pfam" id="PF13439"/>
    </source>
</evidence>
<dbReference type="InterPro" id="IPR050194">
    <property type="entry name" value="Glycosyltransferase_grp1"/>
</dbReference>
<comment type="caution">
    <text evidence="3">The sequence shown here is derived from an EMBL/GenBank/DDBJ whole genome shotgun (WGS) entry which is preliminary data.</text>
</comment>
<dbReference type="InterPro" id="IPR001296">
    <property type="entry name" value="Glyco_trans_1"/>
</dbReference>
<dbReference type="Gene3D" id="3.40.50.2000">
    <property type="entry name" value="Glycogen Phosphorylase B"/>
    <property type="match status" value="2"/>
</dbReference>
<accession>A0A1F5T9N4</accession>
<evidence type="ECO:0000313" key="4">
    <source>
        <dbReference type="Proteomes" id="UP000178656"/>
    </source>
</evidence>
<evidence type="ECO:0000313" key="3">
    <source>
        <dbReference type="EMBL" id="OGF35645.1"/>
    </source>
</evidence>
<evidence type="ECO:0000259" key="1">
    <source>
        <dbReference type="Pfam" id="PF00534"/>
    </source>
</evidence>
<dbReference type="Proteomes" id="UP000178656">
    <property type="component" value="Unassembled WGS sequence"/>
</dbReference>
<gene>
    <name evidence="3" type="ORF">A2482_00055</name>
</gene>
<dbReference type="PANTHER" id="PTHR45947">
    <property type="entry name" value="SULFOQUINOVOSYL TRANSFERASE SQD2"/>
    <property type="match status" value="1"/>
</dbReference>
<name>A0A1F5T9N4_9BACT</name>
<protein>
    <recommendedName>
        <fullName evidence="5">Glycosyltransferase subfamily 4-like N-terminal domain-containing protein</fullName>
    </recommendedName>
</protein>
<dbReference type="SUPFAM" id="SSF53756">
    <property type="entry name" value="UDP-Glycosyltransferase/glycogen phosphorylase"/>
    <property type="match status" value="1"/>
</dbReference>